<reference evidence="1" key="1">
    <citation type="submission" date="2023-07" db="EMBL/GenBank/DDBJ databases">
        <title>Black Yeasts Isolated from many extreme environments.</title>
        <authorList>
            <person name="Coleine C."/>
            <person name="Stajich J.E."/>
            <person name="Selbmann L."/>
        </authorList>
    </citation>
    <scope>NUCLEOTIDE SEQUENCE</scope>
    <source>
        <strain evidence="1">CCFEE 5714</strain>
    </source>
</reference>
<accession>A0ACC3MI24</accession>
<evidence type="ECO:0000313" key="1">
    <source>
        <dbReference type="EMBL" id="KAK3691704.1"/>
    </source>
</evidence>
<comment type="caution">
    <text evidence="1">The sequence shown here is derived from an EMBL/GenBank/DDBJ whole genome shotgun (WGS) entry which is preliminary data.</text>
</comment>
<dbReference type="Proteomes" id="UP001281147">
    <property type="component" value="Unassembled WGS sequence"/>
</dbReference>
<proteinExistence type="predicted"/>
<organism evidence="1 2">
    <name type="scientific">Vermiconidia calcicola</name>
    <dbReference type="NCBI Taxonomy" id="1690605"/>
    <lineage>
        <taxon>Eukaryota</taxon>
        <taxon>Fungi</taxon>
        <taxon>Dikarya</taxon>
        <taxon>Ascomycota</taxon>
        <taxon>Pezizomycotina</taxon>
        <taxon>Dothideomycetes</taxon>
        <taxon>Dothideomycetidae</taxon>
        <taxon>Mycosphaerellales</taxon>
        <taxon>Extremaceae</taxon>
        <taxon>Vermiconidia</taxon>
    </lineage>
</organism>
<keyword evidence="2" id="KW-1185">Reference proteome</keyword>
<gene>
    <name evidence="1" type="primary">ERD1_2</name>
    <name evidence="1" type="ORF">LTR37_018497</name>
</gene>
<sequence length="381" mass="43522">MDVDPAVEELDSFSLLLPLPFRLGIVFVAGVWLWGLNLHGLHLLKVDVPHLIRYPSRSSPAQLSHHLSVYRFAAILTLPLASSLFLFWVLTHGNAPRVIAWDILPNVYLLFLLIAFVLPIKQLPRSGRSRFLSTLRRISIGGLAKTEDGKFGDVLLADALTSYAKPLSEIYVALCMLVTGQHTTRRPDRGCGGTYVVPFIICIPFLIRLRQCVIDHQPANALKYATAFPAIILSALQRDADKFGISPTSLFRLWLLAVTINSLYSFYWDVAKDWDLTLLSRARNDREHPYGLRRLRVFEISELYYAVIFVDLLLRCTWSLKLSVHLEHFNDIDGGIFLLELLEVCRRWMWVFIRVETEWIRTRASGDVLLDDYGSNKIDED</sequence>
<dbReference type="EMBL" id="JAUTXU010000259">
    <property type="protein sequence ID" value="KAK3691704.1"/>
    <property type="molecule type" value="Genomic_DNA"/>
</dbReference>
<evidence type="ECO:0000313" key="2">
    <source>
        <dbReference type="Proteomes" id="UP001281147"/>
    </source>
</evidence>
<name>A0ACC3MI24_9PEZI</name>
<protein>
    <submittedName>
        <fullName evidence="1">Protein-ER retention protein</fullName>
    </submittedName>
</protein>